<protein>
    <submittedName>
        <fullName evidence="2">Uncharacterized protein</fullName>
    </submittedName>
</protein>
<feature type="region of interest" description="Disordered" evidence="1">
    <location>
        <begin position="1"/>
        <end position="112"/>
    </location>
</feature>
<dbReference type="AlphaFoldDB" id="J3KWQ4"/>
<feature type="compositionally biased region" description="Basic and acidic residues" evidence="1">
    <location>
        <begin position="33"/>
        <end position="55"/>
    </location>
</feature>
<proteinExistence type="predicted"/>
<evidence type="ECO:0000256" key="1">
    <source>
        <dbReference type="SAM" id="MobiDB-lite"/>
    </source>
</evidence>
<dbReference type="EnsemblPlants" id="OB01G14100.1">
    <property type="protein sequence ID" value="OB01G14100.1"/>
    <property type="gene ID" value="OB01G14100"/>
</dbReference>
<accession>J3KWQ4</accession>
<dbReference type="Proteomes" id="UP000006038">
    <property type="component" value="Chromosome 1"/>
</dbReference>
<organism evidence="2">
    <name type="scientific">Oryza brachyantha</name>
    <name type="common">malo sina</name>
    <dbReference type="NCBI Taxonomy" id="4533"/>
    <lineage>
        <taxon>Eukaryota</taxon>
        <taxon>Viridiplantae</taxon>
        <taxon>Streptophyta</taxon>
        <taxon>Embryophyta</taxon>
        <taxon>Tracheophyta</taxon>
        <taxon>Spermatophyta</taxon>
        <taxon>Magnoliopsida</taxon>
        <taxon>Liliopsida</taxon>
        <taxon>Poales</taxon>
        <taxon>Poaceae</taxon>
        <taxon>BOP clade</taxon>
        <taxon>Oryzoideae</taxon>
        <taxon>Oryzeae</taxon>
        <taxon>Oryzinae</taxon>
        <taxon>Oryza</taxon>
    </lineage>
</organism>
<reference evidence="2" key="2">
    <citation type="submission" date="2013-04" db="UniProtKB">
        <authorList>
            <consortium name="EnsemblPlants"/>
        </authorList>
    </citation>
    <scope>IDENTIFICATION</scope>
</reference>
<dbReference type="Gramene" id="OB01G14100.1">
    <property type="protein sequence ID" value="OB01G14100.1"/>
    <property type="gene ID" value="OB01G14100"/>
</dbReference>
<keyword evidence="3" id="KW-1185">Reference proteome</keyword>
<sequence>HLADEPPELLELPRRRKRLGEHVVLPGGPPRAQRREEAEHLERLVHEPRGGKVGDDDGVGAGVRERAFPDHGAEGLHGGAVRRGRNGSEGVEGGGVVPRGGEEAEASERRGG</sequence>
<feature type="compositionally biased region" description="Basic and acidic residues" evidence="1">
    <location>
        <begin position="100"/>
        <end position="112"/>
    </location>
</feature>
<feature type="compositionally biased region" description="Basic and acidic residues" evidence="1">
    <location>
        <begin position="63"/>
        <end position="74"/>
    </location>
</feature>
<dbReference type="HOGENOM" id="CLU_2152257_0_0_1"/>
<reference evidence="2" key="1">
    <citation type="journal article" date="2013" name="Nat. Commun.">
        <title>Whole-genome sequencing of Oryza brachyantha reveals mechanisms underlying Oryza genome evolution.</title>
        <authorList>
            <person name="Chen J."/>
            <person name="Huang Q."/>
            <person name="Gao D."/>
            <person name="Wang J."/>
            <person name="Lang Y."/>
            <person name="Liu T."/>
            <person name="Li B."/>
            <person name="Bai Z."/>
            <person name="Luis Goicoechea J."/>
            <person name="Liang C."/>
            <person name="Chen C."/>
            <person name="Zhang W."/>
            <person name="Sun S."/>
            <person name="Liao Y."/>
            <person name="Zhang X."/>
            <person name="Yang L."/>
            <person name="Song C."/>
            <person name="Wang M."/>
            <person name="Shi J."/>
            <person name="Liu G."/>
            <person name="Liu J."/>
            <person name="Zhou H."/>
            <person name="Zhou W."/>
            <person name="Yu Q."/>
            <person name="An N."/>
            <person name="Chen Y."/>
            <person name="Cai Q."/>
            <person name="Wang B."/>
            <person name="Liu B."/>
            <person name="Min J."/>
            <person name="Huang Y."/>
            <person name="Wu H."/>
            <person name="Li Z."/>
            <person name="Zhang Y."/>
            <person name="Yin Y."/>
            <person name="Song W."/>
            <person name="Jiang J."/>
            <person name="Jackson S.A."/>
            <person name="Wing R.A."/>
            <person name="Wang J."/>
            <person name="Chen M."/>
        </authorList>
    </citation>
    <scope>NUCLEOTIDE SEQUENCE [LARGE SCALE GENOMIC DNA]</scope>
    <source>
        <strain evidence="2">cv. IRGC 101232</strain>
    </source>
</reference>
<name>J3KWQ4_ORYBR</name>
<evidence type="ECO:0000313" key="3">
    <source>
        <dbReference type="Proteomes" id="UP000006038"/>
    </source>
</evidence>
<evidence type="ECO:0000313" key="2">
    <source>
        <dbReference type="EnsemblPlants" id="OB01G14100.1"/>
    </source>
</evidence>